<dbReference type="Proteomes" id="UP000248329">
    <property type="component" value="Unassembled WGS sequence"/>
</dbReference>
<gene>
    <name evidence="1" type="ORF">C4B59_11455</name>
</gene>
<comment type="caution">
    <text evidence="1">The sequence shown here is derived from an EMBL/GenBank/DDBJ whole genome shotgun (WGS) entry which is preliminary data.</text>
</comment>
<protein>
    <submittedName>
        <fullName evidence="1">Transposase</fullName>
    </submittedName>
</protein>
<name>A0AC61L128_9EURY</name>
<accession>A0AC61L128</accession>
<evidence type="ECO:0000313" key="1">
    <source>
        <dbReference type="EMBL" id="PXF59423.1"/>
    </source>
</evidence>
<sequence>MPDVGSDLMPEITNPHDRFFKEVFARKEVAADFLRNYLPADVLACVDENSINLTKDSFVDNELATHFSDLLYEVDLHDGSGAYVYVLFEHKSFPDSEVAFQLLRYMVRIWEQACRQRQLKKLPPIIPVVLYHGIVNWKISRKFSGMFEHPRALAPFVPDFSYLVCDLTRYSNDDIRGMVLLKVTMLLFKYIMSEELRGQLPEIFKLLKDLSDKESGMEYLQTVLIYLSKSTDKINRENIKEALKIAFPSEGGEIMPTIAEEWIQEGFERGMQQGMQQGVEQGMLQTARNNVLDILEVRFETNTVRHSICFL</sequence>
<reference evidence="1" key="1">
    <citation type="submission" date="2018-01" db="EMBL/GenBank/DDBJ databases">
        <authorList>
            <person name="Krukenberg V."/>
        </authorList>
    </citation>
    <scope>NUCLEOTIDE SEQUENCE</scope>
    <source>
        <strain evidence="1">E20ANME2</strain>
    </source>
</reference>
<organism evidence="1 2">
    <name type="scientific">Candidatus Methanogaster sp</name>
    <dbReference type="NCBI Taxonomy" id="3386292"/>
    <lineage>
        <taxon>Archaea</taxon>
        <taxon>Methanobacteriati</taxon>
        <taxon>Methanobacteriota</taxon>
        <taxon>Stenosarchaea group</taxon>
        <taxon>Methanomicrobia</taxon>
        <taxon>Methanosarcinales</taxon>
        <taxon>ANME-2 cluster</taxon>
        <taxon>Candidatus Methanogasteraceae</taxon>
        <taxon>Candidatus Methanogaster</taxon>
    </lineage>
</organism>
<dbReference type="EMBL" id="PQXF01000025">
    <property type="protein sequence ID" value="PXF59423.1"/>
    <property type="molecule type" value="Genomic_DNA"/>
</dbReference>
<proteinExistence type="predicted"/>
<evidence type="ECO:0000313" key="2">
    <source>
        <dbReference type="Proteomes" id="UP000248329"/>
    </source>
</evidence>